<keyword evidence="2 4" id="KW-0378">Hydrolase</keyword>
<reference evidence="4 5" key="1">
    <citation type="submission" date="2023-04" db="EMBL/GenBank/DDBJ databases">
        <title>Marinoamorphus aggregata gen. nov., sp. Nov., isolate from tissue of brittle star Ophioplocus japonicus.</title>
        <authorList>
            <person name="Kawano K."/>
            <person name="Sawayama S."/>
            <person name="Nakagawa S."/>
        </authorList>
    </citation>
    <scope>NUCLEOTIDE SEQUENCE [LARGE SCALE GENOMIC DNA]</scope>
    <source>
        <strain evidence="4 5">NKW23</strain>
    </source>
</reference>
<comment type="caution">
    <text evidence="4">The sequence shown here is derived from an EMBL/GenBank/DDBJ whole genome shotgun (WGS) entry which is preliminary data.</text>
</comment>
<evidence type="ECO:0000256" key="2">
    <source>
        <dbReference type="ARBA" id="ARBA00022801"/>
    </source>
</evidence>
<dbReference type="InterPro" id="IPR015797">
    <property type="entry name" value="NUDIX_hydrolase-like_dom_sf"/>
</dbReference>
<organism evidence="4 5">
    <name type="scientific">Paralimibaculum aggregatum</name>
    <dbReference type="NCBI Taxonomy" id="3036245"/>
    <lineage>
        <taxon>Bacteria</taxon>
        <taxon>Pseudomonadati</taxon>
        <taxon>Pseudomonadota</taxon>
        <taxon>Alphaproteobacteria</taxon>
        <taxon>Rhodobacterales</taxon>
        <taxon>Paracoccaceae</taxon>
        <taxon>Paralimibaculum</taxon>
    </lineage>
</organism>
<dbReference type="Gene3D" id="3.90.79.10">
    <property type="entry name" value="Nucleoside Triphosphate Pyrophosphohydrolase"/>
    <property type="match status" value="1"/>
</dbReference>
<gene>
    <name evidence="4" type="ORF">LNKW23_10930</name>
</gene>
<dbReference type="InterPro" id="IPR020084">
    <property type="entry name" value="NUDIX_hydrolase_CS"/>
</dbReference>
<sequence length="151" mass="16856">MRRIGEQVRNGVRYRDRQGAYGLILRRGRLLCVWQAGELQLPGGGIDPGESPIAALHREVIEETGWRIAGPDGGLPRRVAAFQRYVWLWDYEYWARKVQAIYLARAVARLGPPREPGHTPVWLAPEEAAGTLHIKGDRMAVAAAARAGLLR</sequence>
<dbReference type="GO" id="GO:0016787">
    <property type="term" value="F:hydrolase activity"/>
    <property type="evidence" value="ECO:0007669"/>
    <property type="project" value="UniProtKB-KW"/>
</dbReference>
<comment type="cofactor">
    <cofactor evidence="1">
        <name>Mg(2+)</name>
        <dbReference type="ChEBI" id="CHEBI:18420"/>
    </cofactor>
</comment>
<dbReference type="EMBL" id="BSYI01000006">
    <property type="protein sequence ID" value="GMG81880.1"/>
    <property type="molecule type" value="Genomic_DNA"/>
</dbReference>
<proteinExistence type="predicted"/>
<evidence type="ECO:0000313" key="4">
    <source>
        <dbReference type="EMBL" id="GMG81880.1"/>
    </source>
</evidence>
<keyword evidence="5" id="KW-1185">Reference proteome</keyword>
<dbReference type="Pfam" id="PF00293">
    <property type="entry name" value="NUDIX"/>
    <property type="match status" value="1"/>
</dbReference>
<dbReference type="SUPFAM" id="SSF55811">
    <property type="entry name" value="Nudix"/>
    <property type="match status" value="1"/>
</dbReference>
<evidence type="ECO:0000259" key="3">
    <source>
        <dbReference type="PROSITE" id="PS51462"/>
    </source>
</evidence>
<feature type="domain" description="Nudix hydrolase" evidence="3">
    <location>
        <begin position="15"/>
        <end position="145"/>
    </location>
</feature>
<dbReference type="PROSITE" id="PS00893">
    <property type="entry name" value="NUDIX_BOX"/>
    <property type="match status" value="1"/>
</dbReference>
<dbReference type="Proteomes" id="UP001239909">
    <property type="component" value="Unassembled WGS sequence"/>
</dbReference>
<dbReference type="RefSeq" id="WP_285670607.1">
    <property type="nucleotide sequence ID" value="NZ_BSYI01000006.1"/>
</dbReference>
<protein>
    <submittedName>
        <fullName evidence="4">NUDIX hydrolase</fullName>
    </submittedName>
</protein>
<dbReference type="PROSITE" id="PS51462">
    <property type="entry name" value="NUDIX"/>
    <property type="match status" value="1"/>
</dbReference>
<dbReference type="InterPro" id="IPR000086">
    <property type="entry name" value="NUDIX_hydrolase_dom"/>
</dbReference>
<evidence type="ECO:0000313" key="5">
    <source>
        <dbReference type="Proteomes" id="UP001239909"/>
    </source>
</evidence>
<accession>A0ABQ6LNP4</accession>
<name>A0ABQ6LNP4_9RHOB</name>
<evidence type="ECO:0000256" key="1">
    <source>
        <dbReference type="ARBA" id="ARBA00001946"/>
    </source>
</evidence>